<feature type="region of interest" description="Disordered" evidence="2">
    <location>
        <begin position="85"/>
        <end position="107"/>
    </location>
</feature>
<dbReference type="Proteomes" id="UP000076761">
    <property type="component" value="Unassembled WGS sequence"/>
</dbReference>
<sequence>MQLKQCNTAALCHLLEGYHGTAAIVEMGCITVDNTIKVLQKDLRRHQTGIAELETENEELKNDVEKSRSHIKTLANQLSRHLEDCEKDSDSENHDADEDDVVDEQDSVEEDELEVKHLYTSVLATSDPSLLDITQYIHAKGGDRLPEAQPTLKDITDQHLEEKVIEKFGHLMKNIRAAQRKRTKASDSTSLDTIKASICDPSDDGDAPGAVQAPLSTNQQCGITPAQCQSRQKVKWEVRICKRTQLPEDHEWRKAKYDSAFRLTMISDDEDEYNEAGEKTHCYISHHPAWRSDLLQVLLDEIDQITDPKPVMKLTIYNEPQHIAISGTTWGDTEDPEVLEDKKRKHKEYIEDIKCKKTKQNEAASSEKSKQKSKKNRKSKKKKTEASWSREDNHNEDQDEQQENNNEDDEDDDQPVQKWLCGGDPDRTVWLVAMRSK</sequence>
<feature type="region of interest" description="Disordered" evidence="2">
    <location>
        <begin position="357"/>
        <end position="426"/>
    </location>
</feature>
<reference evidence="3 4" key="1">
    <citation type="journal article" date="2016" name="Mol. Biol. Evol.">
        <title>Comparative Genomics of Early-Diverging Mushroom-Forming Fungi Provides Insights into the Origins of Lignocellulose Decay Capabilities.</title>
        <authorList>
            <person name="Nagy L.G."/>
            <person name="Riley R."/>
            <person name="Tritt A."/>
            <person name="Adam C."/>
            <person name="Daum C."/>
            <person name="Floudas D."/>
            <person name="Sun H."/>
            <person name="Yadav J.S."/>
            <person name="Pangilinan J."/>
            <person name="Larsson K.H."/>
            <person name="Matsuura K."/>
            <person name="Barry K."/>
            <person name="Labutti K."/>
            <person name="Kuo R."/>
            <person name="Ohm R.A."/>
            <person name="Bhattacharya S.S."/>
            <person name="Shirouzu T."/>
            <person name="Yoshinaga Y."/>
            <person name="Martin F.M."/>
            <person name="Grigoriev I.V."/>
            <person name="Hibbett D.S."/>
        </authorList>
    </citation>
    <scope>NUCLEOTIDE SEQUENCE [LARGE SCALE GENOMIC DNA]</scope>
    <source>
        <strain evidence="3 4">HHB14362 ss-1</strain>
    </source>
</reference>
<evidence type="ECO:0000313" key="4">
    <source>
        <dbReference type="Proteomes" id="UP000076761"/>
    </source>
</evidence>
<feature type="compositionally biased region" description="Acidic residues" evidence="2">
    <location>
        <begin position="95"/>
        <end position="107"/>
    </location>
</feature>
<dbReference type="STRING" id="1314782.A0A165NMB6"/>
<name>A0A165NMB6_9AGAM</name>
<keyword evidence="4" id="KW-1185">Reference proteome</keyword>
<organism evidence="3 4">
    <name type="scientific">Neolentinus lepideus HHB14362 ss-1</name>
    <dbReference type="NCBI Taxonomy" id="1314782"/>
    <lineage>
        <taxon>Eukaryota</taxon>
        <taxon>Fungi</taxon>
        <taxon>Dikarya</taxon>
        <taxon>Basidiomycota</taxon>
        <taxon>Agaricomycotina</taxon>
        <taxon>Agaricomycetes</taxon>
        <taxon>Gloeophyllales</taxon>
        <taxon>Gloeophyllaceae</taxon>
        <taxon>Neolentinus</taxon>
    </lineage>
</organism>
<dbReference type="OrthoDB" id="2690514at2759"/>
<evidence type="ECO:0000313" key="3">
    <source>
        <dbReference type="EMBL" id="KZT19840.1"/>
    </source>
</evidence>
<gene>
    <name evidence="3" type="ORF">NEOLEDRAFT_1183026</name>
</gene>
<evidence type="ECO:0000256" key="2">
    <source>
        <dbReference type="SAM" id="MobiDB-lite"/>
    </source>
</evidence>
<protein>
    <submittedName>
        <fullName evidence="3">Uncharacterized protein</fullName>
    </submittedName>
</protein>
<feature type="compositionally biased region" description="Basic and acidic residues" evidence="2">
    <location>
        <begin position="85"/>
        <end position="94"/>
    </location>
</feature>
<feature type="coiled-coil region" evidence="1">
    <location>
        <begin position="36"/>
        <end position="77"/>
    </location>
</feature>
<proteinExistence type="predicted"/>
<feature type="compositionally biased region" description="Basic residues" evidence="2">
    <location>
        <begin position="371"/>
        <end position="383"/>
    </location>
</feature>
<feature type="compositionally biased region" description="Basic and acidic residues" evidence="2">
    <location>
        <begin position="384"/>
        <end position="396"/>
    </location>
</feature>
<evidence type="ECO:0000256" key="1">
    <source>
        <dbReference type="SAM" id="Coils"/>
    </source>
</evidence>
<accession>A0A165NMB6</accession>
<feature type="compositionally biased region" description="Acidic residues" evidence="2">
    <location>
        <begin position="397"/>
        <end position="414"/>
    </location>
</feature>
<dbReference type="InParanoid" id="A0A165NMB6"/>
<dbReference type="EMBL" id="KV425631">
    <property type="protein sequence ID" value="KZT19840.1"/>
    <property type="molecule type" value="Genomic_DNA"/>
</dbReference>
<dbReference type="AlphaFoldDB" id="A0A165NMB6"/>
<keyword evidence="1" id="KW-0175">Coiled coil</keyword>